<comment type="subcellular location">
    <subcellularLocation>
        <location evidence="1">Cell membrane</location>
        <topology evidence="1">Multi-pass membrane protein</topology>
    </subcellularLocation>
</comment>
<evidence type="ECO:0000256" key="3">
    <source>
        <dbReference type="ARBA" id="ARBA00022692"/>
    </source>
</evidence>
<gene>
    <name evidence="8" type="ORF">HNS30_07345</name>
</gene>
<dbReference type="Proteomes" id="UP000528460">
    <property type="component" value="Unassembled WGS sequence"/>
</dbReference>
<keyword evidence="5 6" id="KW-0472">Membrane</keyword>
<keyword evidence="4 6" id="KW-1133">Transmembrane helix</keyword>
<feature type="domain" description="DUF3817" evidence="7">
    <location>
        <begin position="6"/>
        <end position="92"/>
    </location>
</feature>
<dbReference type="Pfam" id="PF12823">
    <property type="entry name" value="DUF3817"/>
    <property type="match status" value="1"/>
</dbReference>
<evidence type="ECO:0000256" key="5">
    <source>
        <dbReference type="ARBA" id="ARBA00023136"/>
    </source>
</evidence>
<evidence type="ECO:0000256" key="6">
    <source>
        <dbReference type="SAM" id="Phobius"/>
    </source>
</evidence>
<dbReference type="AlphaFoldDB" id="A0A7Y4NCX9"/>
<evidence type="ECO:0000313" key="8">
    <source>
        <dbReference type="EMBL" id="NOK08846.1"/>
    </source>
</evidence>
<evidence type="ECO:0000256" key="1">
    <source>
        <dbReference type="ARBA" id="ARBA00004651"/>
    </source>
</evidence>
<dbReference type="NCBIfam" id="TIGR03954">
    <property type="entry name" value="integ_memb_HG"/>
    <property type="match status" value="1"/>
</dbReference>
<dbReference type="GO" id="GO:0005886">
    <property type="term" value="C:plasma membrane"/>
    <property type="evidence" value="ECO:0007669"/>
    <property type="project" value="UniProtKB-SubCell"/>
</dbReference>
<dbReference type="EMBL" id="JABFJW010000037">
    <property type="protein sequence ID" value="NOK08846.1"/>
    <property type="molecule type" value="Genomic_DNA"/>
</dbReference>
<organism evidence="8 9">
    <name type="scientific">Corallococcus exercitus</name>
    <dbReference type="NCBI Taxonomy" id="2316736"/>
    <lineage>
        <taxon>Bacteria</taxon>
        <taxon>Pseudomonadati</taxon>
        <taxon>Myxococcota</taxon>
        <taxon>Myxococcia</taxon>
        <taxon>Myxococcales</taxon>
        <taxon>Cystobacterineae</taxon>
        <taxon>Myxococcaceae</taxon>
        <taxon>Corallococcus</taxon>
    </lineage>
</organism>
<evidence type="ECO:0000313" key="9">
    <source>
        <dbReference type="Proteomes" id="UP000528460"/>
    </source>
</evidence>
<name>A0A7Y4NCX9_9BACT</name>
<reference evidence="8 9" key="1">
    <citation type="submission" date="2020-05" db="EMBL/GenBank/DDBJ databases">
        <authorList>
            <person name="Whitworth D."/>
        </authorList>
    </citation>
    <scope>NUCLEOTIDE SEQUENCE [LARGE SCALE GENOMIC DNA]</scope>
    <source>
        <strain evidence="8 9">CA046A</strain>
    </source>
</reference>
<dbReference type="RefSeq" id="WP_171413068.1">
    <property type="nucleotide sequence ID" value="NZ_JABFJW010000037.1"/>
</dbReference>
<feature type="transmembrane region" description="Helical" evidence="6">
    <location>
        <begin position="38"/>
        <end position="56"/>
    </location>
</feature>
<dbReference type="PANTHER" id="PTHR40077:SF1">
    <property type="entry name" value="MEMBRANE PROTEIN"/>
    <property type="match status" value="1"/>
</dbReference>
<sequence length="108" mass="12012">MLKTALGRFRAVAFWEGLSFLVLLLIAMPLKYVLHMPLGVRVVGMAHGVLFMAYLYTLTMAAIEYRWGVKRIAVAFVASLVPGGTFWLDTQLRGEDALNAESRAPTRP</sequence>
<proteinExistence type="predicted"/>
<feature type="transmembrane region" description="Helical" evidence="6">
    <location>
        <begin position="12"/>
        <end position="32"/>
    </location>
</feature>
<accession>A0A7Y4NCX9</accession>
<comment type="caution">
    <text evidence="8">The sequence shown here is derived from an EMBL/GenBank/DDBJ whole genome shotgun (WGS) entry which is preliminary data.</text>
</comment>
<dbReference type="InterPro" id="IPR023845">
    <property type="entry name" value="DUF3817_TM"/>
</dbReference>
<evidence type="ECO:0000259" key="7">
    <source>
        <dbReference type="Pfam" id="PF12823"/>
    </source>
</evidence>
<keyword evidence="3 6" id="KW-0812">Transmembrane</keyword>
<protein>
    <submittedName>
        <fullName evidence="8">DUF3817 domain-containing protein</fullName>
    </submittedName>
</protein>
<evidence type="ECO:0000256" key="4">
    <source>
        <dbReference type="ARBA" id="ARBA00022989"/>
    </source>
</evidence>
<evidence type="ECO:0000256" key="2">
    <source>
        <dbReference type="ARBA" id="ARBA00022475"/>
    </source>
</evidence>
<dbReference type="PANTHER" id="PTHR40077">
    <property type="entry name" value="MEMBRANE PROTEIN-RELATED"/>
    <property type="match status" value="1"/>
</dbReference>
<keyword evidence="2" id="KW-1003">Cell membrane</keyword>